<feature type="transmembrane region" description="Helical" evidence="1">
    <location>
        <begin position="1703"/>
        <end position="1723"/>
    </location>
</feature>
<dbReference type="EMBL" id="BRXX01000272">
    <property type="protein sequence ID" value="GMI01939.1"/>
    <property type="molecule type" value="Genomic_DNA"/>
</dbReference>
<dbReference type="InterPro" id="IPR023393">
    <property type="entry name" value="START-like_dom_sf"/>
</dbReference>
<feature type="transmembrane region" description="Helical" evidence="1">
    <location>
        <begin position="1743"/>
        <end position="1763"/>
    </location>
</feature>
<dbReference type="SUPFAM" id="SSF55961">
    <property type="entry name" value="Bet v1-like"/>
    <property type="match status" value="2"/>
</dbReference>
<keyword evidence="3" id="KW-1185">Reference proteome</keyword>
<keyword evidence="1" id="KW-1133">Transmembrane helix</keyword>
<reference evidence="3" key="1">
    <citation type="journal article" date="2023" name="Commun. Biol.">
        <title>Genome analysis of Parmales, the sister group of diatoms, reveals the evolutionary specialization of diatoms from phago-mixotrophs to photoautotrophs.</title>
        <authorList>
            <person name="Ban H."/>
            <person name="Sato S."/>
            <person name="Yoshikawa S."/>
            <person name="Yamada K."/>
            <person name="Nakamura Y."/>
            <person name="Ichinomiya M."/>
            <person name="Sato N."/>
            <person name="Blanc-Mathieu R."/>
            <person name="Endo H."/>
            <person name="Kuwata A."/>
            <person name="Ogata H."/>
        </authorList>
    </citation>
    <scope>NUCLEOTIDE SEQUENCE [LARGE SCALE GENOMIC DNA]</scope>
    <source>
        <strain evidence="3">NIES 3699</strain>
    </source>
</reference>
<evidence type="ECO:0000313" key="3">
    <source>
        <dbReference type="Proteomes" id="UP001165160"/>
    </source>
</evidence>
<keyword evidence="1" id="KW-0812">Transmembrane</keyword>
<dbReference type="Gene3D" id="3.30.530.20">
    <property type="match status" value="2"/>
</dbReference>
<dbReference type="Proteomes" id="UP001165160">
    <property type="component" value="Unassembled WGS sequence"/>
</dbReference>
<organism evidence="2 3">
    <name type="scientific">Triparma verrucosa</name>
    <dbReference type="NCBI Taxonomy" id="1606542"/>
    <lineage>
        <taxon>Eukaryota</taxon>
        <taxon>Sar</taxon>
        <taxon>Stramenopiles</taxon>
        <taxon>Ochrophyta</taxon>
        <taxon>Bolidophyceae</taxon>
        <taxon>Parmales</taxon>
        <taxon>Triparmaceae</taxon>
        <taxon>Triparma</taxon>
    </lineage>
</organism>
<comment type="caution">
    <text evidence="2">The sequence shown here is derived from an EMBL/GenBank/DDBJ whole genome shotgun (WGS) entry which is preliminary data.</text>
</comment>
<accession>A0A9W7F5V6</accession>
<keyword evidence="1" id="KW-0472">Membrane</keyword>
<evidence type="ECO:0000313" key="2">
    <source>
        <dbReference type="EMBL" id="GMI01939.1"/>
    </source>
</evidence>
<feature type="transmembrane region" description="Helical" evidence="1">
    <location>
        <begin position="1610"/>
        <end position="1634"/>
    </location>
</feature>
<feature type="transmembrane region" description="Helical" evidence="1">
    <location>
        <begin position="1424"/>
        <end position="1446"/>
    </location>
</feature>
<feature type="transmembrane region" description="Helical" evidence="1">
    <location>
        <begin position="1664"/>
        <end position="1682"/>
    </location>
</feature>
<protein>
    <submittedName>
        <fullName evidence="2">Uncharacterized protein</fullName>
    </submittedName>
</protein>
<sequence>MKAVAESIRLDEEKKSIRLGGDNICPVYCQVQGSLFVAEAKTVIHSKPMSISRVFFDPAGPDWKAAHSVDNRKSNPLVTIKKSRQGSKECIVFMVKQCGQDLVEFLLRFSESTVIDEDAKDLAPDSRIKNDDGSKDNTKKKKKTKKVITIASVTEVDPEWSDAYRAVRNNMINVKKLVKAEIYGRFELSEIDYGCSACTMTMSMKCAPGMALNGEEMPRLHGSQKILISIVRAASSVTEKAASALIKATPGKVNTNLAPLRPTGFEPKTVTLKQDIVVAQQFNILFQLLSSFDRSAEVDMLRRSDFLRNVASGASKLSDMEVVQVKTYEGITSAPGWVRESGCARDAVESFTLHHAAEDSIWHKRVAIVDENYKDVFASIFDIEGTDCRKRHNKHSPNSYYHCSAAVDGFRGKFFQHTMVMPGNINQHLFSSYLTYDMTTTRDGRESCSVVTIPKAIFESMSGIQKVFSVIPTTARKEEESEFFSGEIKSIFTLEKLSERSTLMTFCQNVVFDKRVPKDIVKKKIEVTMSVVNQLKATFERNRAKVDTEVNDAMASMLTRPTPLQKRLTTFTNDQQELINRVFKIQNSILDGKWELVRPFNKNLHKYPVVDIMLKEKPLTLDTHITTSARAKGFFDCRPENAASHFFDARSYFHREFFESENDKSHDTARLVIKSNNVNDQVVAHIEEHPFTKIKDKRSNPLARREFVFRQVMGRDEASEMYFVAMESVDDDVDYGLPAISKLMRSRIKGKMLFIAEPDPQHPETRSIVTLLQELELGLQLTNKKQDDACMMVRSLSIVGALRQKTAKDRENDLEDIAGMAKAMREDVQSYNGEELVVLEHVKNNYKRTLQCPGGFKPIKSPAAHIKMDIACLPGESNYVGRGRCVFDTDIYTAAACEFEKKTRASINGFYDRRGIGRKVISINPHKMYYHRVQGLKYLKISPRAFTLQGIWKVEKNAKTGEPNAMIIVYSSFDHPDFPLAPGTVRASSWTFWKFEKMLPRRGIPQTRVTRVTQAKLGGFIPAAIVNKEVGKMLLGSEDMRLFWDKSSELDRMAREEFSMKVWSKRSASYSDFEQEVIKSGQKLFAAFEKQTETGTGLQRVTWSSNAGARTLMGTRYKWGVATSKVKANLVDVLAYIWNAASDNSAAASADNIEHHVVSELSSHHQVRYCQKLMPFPYAPVDFLTTIVWKKVEDDTFMIVEVPHQNNKLVEPNGRSTRGKHLVCYKLTRIDENNSRLQMLYKPSDFGKNIKVETVGLSVVSMLEQVSDIQRYFMRLCGAKQAFKADGAALGDEICLRIGEGGLDKTMRMFDDFQAFKDLESSYNNFKLIIKSIVVHDTIHTNKTEGIEMTKLFNLSAKEAEHIGCTFVSIISRCTLGAVAVDDWLTKIDAMQQLASEYPWFTPAMSIVAQKFIEFVEFDLKLKLAIGAAFSLMETVFGAILTAAFLNTEGLESYGYAAAALMATRACAQSIFYYEWNKKAIQSMGWKQKVASVLPSLLSFKQVSHAFAVCKGTQGYRDEKIRETGLDRILQILFQGVPLRVLTSYILIGGVGGEGRNYGILIIMSNVVSCLATALASTSINFEFDSIPETKRNDQEFSDYIPVNVKMRRMLYVVMLFQSLLTSVLRMLGYALLLTVGIKEFFIVTVADLALCLAPKIFEFDLDFFLPAAAFPGGSLLARTFMKLLTDHARIVEFRHPRAMGGMLWTINDWMGLAYTFVAVILFSKTSAWDEKDVLGFGPMSTVLATFIISLACLWVTSNIMFLKLVEREKRGIFFSRVTAKQFCRDKFFKSRNDQVMAEWTLQVNKSLWASFRKEVKDWCLDNWVDWEYDKPKWFQDIRGKTEGSDSHVIPKDFIPDLEAISKMREDRDRRSGFGRASSKISLNPKVSLSGTLTSLRNKAGLGRTLSTGDKKFQKITPTIVEA</sequence>
<proteinExistence type="predicted"/>
<evidence type="ECO:0000256" key="1">
    <source>
        <dbReference type="SAM" id="Phobius"/>
    </source>
</evidence>
<gene>
    <name evidence="2" type="ORF">TrVE_jg4658</name>
</gene>
<name>A0A9W7F5V6_9STRA</name>